<evidence type="ECO:0000256" key="13">
    <source>
        <dbReference type="SAM" id="SignalP"/>
    </source>
</evidence>
<dbReference type="PANTHER" id="PTHR32552:SF81">
    <property type="entry name" value="TONB-DEPENDENT OUTER MEMBRANE RECEPTOR"/>
    <property type="match status" value="1"/>
</dbReference>
<accession>A0A2G4YR05</accession>
<dbReference type="OrthoDB" id="9760333at2"/>
<comment type="caution">
    <text evidence="15">The sequence shown here is derived from an EMBL/GenBank/DDBJ whole genome shotgun (WGS) entry which is preliminary data.</text>
</comment>
<keyword evidence="4" id="KW-0410">Iron transport</keyword>
<evidence type="ECO:0000313" key="16">
    <source>
        <dbReference type="Proteomes" id="UP000229730"/>
    </source>
</evidence>
<dbReference type="GO" id="GO:0009279">
    <property type="term" value="C:cell outer membrane"/>
    <property type="evidence" value="ECO:0007669"/>
    <property type="project" value="UniProtKB-SubCell"/>
</dbReference>
<dbReference type="InterPro" id="IPR000531">
    <property type="entry name" value="Beta-barrel_TonB"/>
</dbReference>
<protein>
    <recommendedName>
        <fullName evidence="14">Secretin/TonB short N-terminal domain-containing protein</fullName>
    </recommendedName>
</protein>
<feature type="signal peptide" evidence="13">
    <location>
        <begin position="1"/>
        <end position="30"/>
    </location>
</feature>
<dbReference type="EMBL" id="PDEM01000023">
    <property type="protein sequence ID" value="PHZ84727.1"/>
    <property type="molecule type" value="Genomic_DNA"/>
</dbReference>
<evidence type="ECO:0000256" key="4">
    <source>
        <dbReference type="ARBA" id="ARBA00022496"/>
    </source>
</evidence>
<comment type="subcellular location">
    <subcellularLocation>
        <location evidence="1 11">Cell outer membrane</location>
        <topology evidence="1 11">Multi-pass membrane protein</topology>
    </subcellularLocation>
</comment>
<dbReference type="PANTHER" id="PTHR32552">
    <property type="entry name" value="FERRICHROME IRON RECEPTOR-RELATED"/>
    <property type="match status" value="1"/>
</dbReference>
<proteinExistence type="inferred from homology"/>
<feature type="chain" id="PRO_5013599455" description="Secretin/TonB short N-terminal domain-containing protein" evidence="13">
    <location>
        <begin position="31"/>
        <end position="869"/>
    </location>
</feature>
<keyword evidence="8 12" id="KW-0798">TonB box</keyword>
<dbReference type="GO" id="GO:0006826">
    <property type="term" value="P:iron ion transport"/>
    <property type="evidence" value="ECO:0007669"/>
    <property type="project" value="UniProtKB-KW"/>
</dbReference>
<keyword evidence="3 11" id="KW-1134">Transmembrane beta strand</keyword>
<dbReference type="Gene3D" id="2.40.170.20">
    <property type="entry name" value="TonB-dependent receptor, beta-barrel domain"/>
    <property type="match status" value="1"/>
</dbReference>
<dbReference type="InParanoid" id="A0A2G4YR05"/>
<keyword evidence="5 11" id="KW-0812">Transmembrane</keyword>
<keyword evidence="6" id="KW-0408">Iron</keyword>
<dbReference type="FunCoup" id="A0A2G4YR05">
    <property type="interactions" value="131"/>
</dbReference>
<evidence type="ECO:0000256" key="2">
    <source>
        <dbReference type="ARBA" id="ARBA00022448"/>
    </source>
</evidence>
<evidence type="ECO:0000256" key="8">
    <source>
        <dbReference type="ARBA" id="ARBA00023077"/>
    </source>
</evidence>
<keyword evidence="7" id="KW-0406">Ion transport</keyword>
<dbReference type="PROSITE" id="PS52016">
    <property type="entry name" value="TONB_DEPENDENT_REC_3"/>
    <property type="match status" value="1"/>
</dbReference>
<reference evidence="15 16" key="1">
    <citation type="submission" date="2017-10" db="EMBL/GenBank/DDBJ databases">
        <title>Frigbacter circumglobatus gen. nov. sp. nov., isolated from sediment cultured in situ.</title>
        <authorList>
            <person name="Zhao Z."/>
        </authorList>
    </citation>
    <scope>NUCLEOTIDE SEQUENCE [LARGE SCALE GENOMIC DNA]</scope>
    <source>
        <strain evidence="15 16">ZYL</strain>
    </source>
</reference>
<dbReference type="Pfam" id="PF00593">
    <property type="entry name" value="TonB_dep_Rec_b-barrel"/>
    <property type="match status" value="1"/>
</dbReference>
<keyword evidence="16" id="KW-1185">Reference proteome</keyword>
<dbReference type="Gene3D" id="3.55.50.30">
    <property type="match status" value="1"/>
</dbReference>
<keyword evidence="9 11" id="KW-0472">Membrane</keyword>
<evidence type="ECO:0000256" key="11">
    <source>
        <dbReference type="PROSITE-ProRule" id="PRU01360"/>
    </source>
</evidence>
<dbReference type="InterPro" id="IPR011662">
    <property type="entry name" value="Secretin/TonB_short_N"/>
</dbReference>
<dbReference type="RefSeq" id="WP_099473008.1">
    <property type="nucleotide sequence ID" value="NZ_CP041025.1"/>
</dbReference>
<evidence type="ECO:0000256" key="5">
    <source>
        <dbReference type="ARBA" id="ARBA00022692"/>
    </source>
</evidence>
<sequence length="869" mass="93994">MKKLKNTVCSAALIASFIAATLFISTSGRAEEEARYDLEVKPQSLAKAIRAFSKQADVQVLYSLDLVKGLSTTGVSGKFSREDGLARLLVNLGLTLKQIDAETFVVVSMSENKSTTLAQKVNMSMTGSGEPQVQLADKDVREEPESVFSLDEIVVTAQKRSQSLQDVPMAVEVRTDEFFAKTGMVDFEAYARTITNIGFTPPAAGNVGFKHGISMRGISPTEGAPVVAMYIDDTPVSGFGAAGLSVDARIFDVERVEILKGPQGNLYGSSSMGGVIKIIPRKPALNDFHVKFDGTLSSTRYGGKNILMNAAINLPVLEDVAALRVVVVHGDEEGYIDRVPRFPGGDLSGSIIPAPETVEEDQNINTVDLLSVRASLLYRPNEWLEVIPSVYYQRKKYGGVSAVSEDVFGLGGNPRISTYQDDYLETDFALYSLKAVITTAVGDITSISSYLKSTSYNIGDGTNFVSFLTGAAPTLEDTLYFPGLTVTDKNEAFTQEIRFVSNWDFPVQVTTGLYYQDADEAQSRDWVGPAGAGDHFGIGTDVFFLSRDPSKIEEKALFGNLTYEAGPLEVQVGARYFDISVNRAVAQDGIFASSFAGTESIGSTSDNGVSLSASLAYALTDDHLVYVRAAEGFRRGILEASPPAVCGDFPDGLVQIQPDGVWNYELGAKTQWVDDRVRVNATAFWIDYTNVQQSMNLSCGFNVVENAGSATAKGVEVELIAEPLESLTLSASLGYVKSTLDEDAPALGGDAGESLLGVPKWTANASVQYIMDTPNDDLDIYVRGDWSYTSSKTEDYGTLGTPSTGFRDSDAYSLFNARLGLISDMGWDASLFVSNLFDERARLQVSHNGLPKAYINKPRTLGINFKKDF</sequence>
<evidence type="ECO:0000313" key="15">
    <source>
        <dbReference type="EMBL" id="PHZ84727.1"/>
    </source>
</evidence>
<dbReference type="SMART" id="SM00965">
    <property type="entry name" value="STN"/>
    <property type="match status" value="1"/>
</dbReference>
<keyword evidence="2 11" id="KW-0813">Transport</keyword>
<evidence type="ECO:0000256" key="12">
    <source>
        <dbReference type="RuleBase" id="RU003357"/>
    </source>
</evidence>
<dbReference type="Pfam" id="PF07715">
    <property type="entry name" value="Plug"/>
    <property type="match status" value="1"/>
</dbReference>
<comment type="similarity">
    <text evidence="11 12">Belongs to the TonB-dependent receptor family.</text>
</comment>
<feature type="domain" description="Secretin/TonB short N-terminal" evidence="14">
    <location>
        <begin position="58"/>
        <end position="109"/>
    </location>
</feature>
<organism evidence="15 16">
    <name type="scientific">Paremcibacter congregatus</name>
    <dbReference type="NCBI Taxonomy" id="2043170"/>
    <lineage>
        <taxon>Bacteria</taxon>
        <taxon>Pseudomonadati</taxon>
        <taxon>Pseudomonadota</taxon>
        <taxon>Alphaproteobacteria</taxon>
        <taxon>Emcibacterales</taxon>
        <taxon>Emcibacteraceae</taxon>
        <taxon>Paremcibacter</taxon>
    </lineage>
</organism>
<dbReference type="InterPro" id="IPR036942">
    <property type="entry name" value="Beta-barrel_TonB_sf"/>
</dbReference>
<evidence type="ECO:0000256" key="10">
    <source>
        <dbReference type="ARBA" id="ARBA00023237"/>
    </source>
</evidence>
<evidence type="ECO:0000256" key="1">
    <source>
        <dbReference type="ARBA" id="ARBA00004571"/>
    </source>
</evidence>
<dbReference type="Proteomes" id="UP000229730">
    <property type="component" value="Unassembled WGS sequence"/>
</dbReference>
<evidence type="ECO:0000259" key="14">
    <source>
        <dbReference type="SMART" id="SM00965"/>
    </source>
</evidence>
<evidence type="ECO:0000256" key="3">
    <source>
        <dbReference type="ARBA" id="ARBA00022452"/>
    </source>
</evidence>
<gene>
    <name evidence="15" type="ORF">CRD36_10605</name>
</gene>
<evidence type="ECO:0000256" key="6">
    <source>
        <dbReference type="ARBA" id="ARBA00023004"/>
    </source>
</evidence>
<dbReference type="InterPro" id="IPR012910">
    <property type="entry name" value="Plug_dom"/>
</dbReference>
<name>A0A2G4YR05_9PROT</name>
<evidence type="ECO:0000256" key="7">
    <source>
        <dbReference type="ARBA" id="ARBA00023065"/>
    </source>
</evidence>
<dbReference type="SUPFAM" id="SSF56935">
    <property type="entry name" value="Porins"/>
    <property type="match status" value="1"/>
</dbReference>
<dbReference type="AlphaFoldDB" id="A0A2G4YR05"/>
<keyword evidence="10 11" id="KW-0998">Cell outer membrane</keyword>
<evidence type="ECO:0000256" key="9">
    <source>
        <dbReference type="ARBA" id="ARBA00023136"/>
    </source>
</evidence>
<keyword evidence="13" id="KW-0732">Signal</keyword>
<dbReference type="InterPro" id="IPR039426">
    <property type="entry name" value="TonB-dep_rcpt-like"/>
</dbReference>